<dbReference type="AlphaFoldDB" id="A0A4S8PJ06"/>
<reference evidence="2 3" key="1">
    <citation type="journal article" date="2018" name="Int. J. Syst. Evol. Microbiol.">
        <title>Glycomyces paridis sp. nov., isolated from the medicinal plant Paris polyphylla.</title>
        <authorList>
            <person name="Fang X.M."/>
            <person name="Bai J.L."/>
            <person name="Su J."/>
            <person name="Zhao L.L."/>
            <person name="Liu H.Y."/>
            <person name="Ma B.P."/>
            <person name="Zhang Y.Q."/>
            <person name="Yu L.Y."/>
        </authorList>
    </citation>
    <scope>NUCLEOTIDE SEQUENCE [LARGE SCALE GENOMIC DNA]</scope>
    <source>
        <strain evidence="2 3">CPCC 204357</strain>
    </source>
</reference>
<evidence type="ECO:0008006" key="4">
    <source>
        <dbReference type="Google" id="ProtNLM"/>
    </source>
</evidence>
<dbReference type="PANTHER" id="PTHR34613">
    <property type="entry name" value="SLL0800 PROTEIN"/>
    <property type="match status" value="1"/>
</dbReference>
<feature type="compositionally biased region" description="Basic and acidic residues" evidence="1">
    <location>
        <begin position="39"/>
        <end position="50"/>
    </location>
</feature>
<comment type="caution">
    <text evidence="2">The sequence shown here is derived from an EMBL/GenBank/DDBJ whole genome shotgun (WGS) entry which is preliminary data.</text>
</comment>
<proteinExistence type="predicted"/>
<organism evidence="2 3">
    <name type="scientific">Glycomyces paridis</name>
    <dbReference type="NCBI Taxonomy" id="2126555"/>
    <lineage>
        <taxon>Bacteria</taxon>
        <taxon>Bacillati</taxon>
        <taxon>Actinomycetota</taxon>
        <taxon>Actinomycetes</taxon>
        <taxon>Glycomycetales</taxon>
        <taxon>Glycomycetaceae</taxon>
        <taxon>Glycomyces</taxon>
    </lineage>
</organism>
<evidence type="ECO:0000256" key="1">
    <source>
        <dbReference type="SAM" id="MobiDB-lite"/>
    </source>
</evidence>
<evidence type="ECO:0000313" key="3">
    <source>
        <dbReference type="Proteomes" id="UP000305792"/>
    </source>
</evidence>
<dbReference type="Proteomes" id="UP000305792">
    <property type="component" value="Unassembled WGS sequence"/>
</dbReference>
<protein>
    <recommendedName>
        <fullName evidence="4">Rpn family recombination-promoting nuclease/putative transposase</fullName>
    </recommendedName>
</protein>
<dbReference type="OrthoDB" id="5193560at2"/>
<dbReference type="EMBL" id="STGX01000003">
    <property type="protein sequence ID" value="THV30658.1"/>
    <property type="molecule type" value="Genomic_DNA"/>
</dbReference>
<dbReference type="RefSeq" id="WP_136528522.1">
    <property type="nucleotide sequence ID" value="NZ_STGX01000003.1"/>
</dbReference>
<sequence length="326" mass="36296">MPGDWHETLAALIADNPELSWELLEIGEAKSVPICTDQWHRANDSPKSDGEDAAPPSGAWTRAESLGAPIHNERRTDRTVEIGFAGADGLIVVGEVQSGWSDKKMFRLPGYVAKAFQDHEKQVELVIVCKTDALARRYRKGIWMGVRSVVTPIAVGSQDLPPITDPSAANQSVQMSVATLLVRGDQDMARDPQGTIAAILAKLDTIDEERAGDYAHYLTRLVSDEFAEIMEESMDTERKPWHSAYYTRVHQDGVDEGLEAGREEGREEGRLVQARLMLLRVLEGLGVPVSAKDRSRVEFCRDLDRLEAWTAKAVRVRSCKELFEEE</sequence>
<keyword evidence="3" id="KW-1185">Reference proteome</keyword>
<feature type="region of interest" description="Disordered" evidence="1">
    <location>
        <begin position="39"/>
        <end position="72"/>
    </location>
</feature>
<gene>
    <name evidence="2" type="ORF">E9998_04525</name>
</gene>
<dbReference type="PANTHER" id="PTHR34613:SF1">
    <property type="entry name" value="SLL6017 PROTEIN"/>
    <property type="match status" value="1"/>
</dbReference>
<name>A0A4S8PJ06_9ACTN</name>
<evidence type="ECO:0000313" key="2">
    <source>
        <dbReference type="EMBL" id="THV30658.1"/>
    </source>
</evidence>
<accession>A0A4S8PJ06</accession>